<dbReference type="GO" id="GO:0071819">
    <property type="term" value="C:DUBm complex"/>
    <property type="evidence" value="ECO:0007669"/>
    <property type="project" value="UniProtKB-UniRule"/>
</dbReference>
<comment type="domain">
    <text evidence="10">The C-terminal SGF11-type zinc-finger domain together with the C-terminal catalytic domain of UBP8 forms the 'catalytic lobe' of the SAGA deubiquitination module.</text>
</comment>
<dbReference type="PANTHER" id="PTHR47674:SF3">
    <property type="entry name" value="SAGA-ASSOCIATED FACTOR 11"/>
    <property type="match status" value="1"/>
</dbReference>
<evidence type="ECO:0000256" key="8">
    <source>
        <dbReference type="ARBA" id="ARBA00023163"/>
    </source>
</evidence>
<keyword evidence="5 10" id="KW-0156">Chromatin regulator</keyword>
<evidence type="ECO:0000256" key="6">
    <source>
        <dbReference type="ARBA" id="ARBA00023015"/>
    </source>
</evidence>
<evidence type="ECO:0000256" key="2">
    <source>
        <dbReference type="ARBA" id="ARBA00022723"/>
    </source>
</evidence>
<keyword evidence="7 10" id="KW-0010">Activator</keyword>
<keyword evidence="3 10" id="KW-0863">Zinc-finger</keyword>
<dbReference type="InterPro" id="IPR041216">
    <property type="entry name" value="Sgf11_N"/>
</dbReference>
<dbReference type="FunFam" id="3.30.160.60:FF:000118">
    <property type="entry name" value="Ataxin-7-like protein 3"/>
    <property type="match status" value="1"/>
</dbReference>
<dbReference type="PANTHER" id="PTHR47674">
    <property type="entry name" value="SAGA-ASSOCIATED FACTOR 11"/>
    <property type="match status" value="1"/>
</dbReference>
<dbReference type="HAMAP" id="MF_03047">
    <property type="entry name" value="Sgf11"/>
    <property type="match status" value="1"/>
</dbReference>
<evidence type="ECO:0000259" key="12">
    <source>
        <dbReference type="Pfam" id="PF18519"/>
    </source>
</evidence>
<evidence type="ECO:0000256" key="4">
    <source>
        <dbReference type="ARBA" id="ARBA00022833"/>
    </source>
</evidence>
<evidence type="ECO:0000256" key="3">
    <source>
        <dbReference type="ARBA" id="ARBA00022771"/>
    </source>
</evidence>
<dbReference type="GO" id="GO:0000124">
    <property type="term" value="C:SAGA complex"/>
    <property type="evidence" value="ECO:0007669"/>
    <property type="project" value="UniProtKB-UniRule"/>
</dbReference>
<name>A0A1X7R9F9_9SACH</name>
<dbReference type="OrthoDB" id="21557at2759"/>
<keyword evidence="9 10" id="KW-0539">Nucleus</keyword>
<dbReference type="Pfam" id="PF08209">
    <property type="entry name" value="Sgf11"/>
    <property type="match status" value="1"/>
</dbReference>
<feature type="domain" description="Yeast SAGA-associated factor 11 N-terminal" evidence="12">
    <location>
        <begin position="7"/>
        <end position="45"/>
    </location>
</feature>
<comment type="subunit">
    <text evidence="10 11">Component of the 1.8 MDa SAGA transcription coactivator-HAT complex. SAGA is built of 5 distinct domains with specialized functions. Within the SAGA complex, SUS1, SGF11, SGF73 and UBP8 form an additional subcomplex of SAGA called the DUB module (deubiquitination module). Interacts directly with SGF73, SUS1 and UBP8.</text>
</comment>
<evidence type="ECO:0000313" key="14">
    <source>
        <dbReference type="Proteomes" id="UP000196158"/>
    </source>
</evidence>
<feature type="zinc finger region" description="SGF11-type" evidence="10">
    <location>
        <begin position="72"/>
        <end position="93"/>
    </location>
</feature>
<dbReference type="EMBL" id="FXLY01000009">
    <property type="protein sequence ID" value="SMN21866.1"/>
    <property type="molecule type" value="Genomic_DNA"/>
</dbReference>
<evidence type="ECO:0000256" key="9">
    <source>
        <dbReference type="ARBA" id="ARBA00023242"/>
    </source>
</evidence>
<dbReference type="GO" id="GO:0006325">
    <property type="term" value="P:chromatin organization"/>
    <property type="evidence" value="ECO:0007669"/>
    <property type="project" value="UniProtKB-KW"/>
</dbReference>
<comment type="domain">
    <text evidence="10">The long N-terminal helix forms part of the 'assembly lobe' of the SAGA deubiquitination module.</text>
</comment>
<dbReference type="AlphaFoldDB" id="A0A1X7R9F9"/>
<dbReference type="Proteomes" id="UP000196158">
    <property type="component" value="Unassembled WGS sequence"/>
</dbReference>
<evidence type="ECO:0000256" key="5">
    <source>
        <dbReference type="ARBA" id="ARBA00022853"/>
    </source>
</evidence>
<organism evidence="13 14">
    <name type="scientific">Maudiozyma saulgeensis</name>
    <dbReference type="NCBI Taxonomy" id="1789683"/>
    <lineage>
        <taxon>Eukaryota</taxon>
        <taxon>Fungi</taxon>
        <taxon>Dikarya</taxon>
        <taxon>Ascomycota</taxon>
        <taxon>Saccharomycotina</taxon>
        <taxon>Saccharomycetes</taxon>
        <taxon>Saccharomycetales</taxon>
        <taxon>Saccharomycetaceae</taxon>
        <taxon>Maudiozyma</taxon>
    </lineage>
</organism>
<gene>
    <name evidence="10" type="primary">SGF11</name>
    <name evidence="13" type="ORF">KASA_0J01958G</name>
</gene>
<comment type="function">
    <text evidence="10 11">Functions as component of the transcription regulatory histone acetylation (HAT) complex SAGA. At the promoters, SAGA is required for recruitment of the basal transcription machinery. It influences RNA polymerase II transcriptional activity through different activities such as TBP interaction and promoter selectivity, interaction with transcription activators, and chromatin modification through histone acetylation and deubiquitination. SAGA acetylates nucleosomal histone H3 to some extent (to form H3K9ac, H3K14ac, H3K18ac and H3K23ac). SAGA interacts with DNA via upstream activating sequences (UASs). Involved in transcriptional regulation of a subset of SAGA-regulated genes. Within the SAGA complex, participates in a subcomplex, that specifically deubiquitinates histones H2B.</text>
</comment>
<dbReference type="Gene3D" id="3.30.160.60">
    <property type="entry name" value="Classic Zinc Finger"/>
    <property type="match status" value="1"/>
</dbReference>
<keyword evidence="6 10" id="KW-0805">Transcription regulation</keyword>
<keyword evidence="8 10" id="KW-0804">Transcription</keyword>
<keyword evidence="4 10" id="KW-0862">Zinc</keyword>
<protein>
    <recommendedName>
        <fullName evidence="10 11">SAGA-associated factor 11</fullName>
    </recommendedName>
</protein>
<evidence type="ECO:0000313" key="13">
    <source>
        <dbReference type="EMBL" id="SMN21866.1"/>
    </source>
</evidence>
<proteinExistence type="inferred from homology"/>
<dbReference type="Gene3D" id="1.10.287.210">
    <property type="match status" value="1"/>
</dbReference>
<dbReference type="GO" id="GO:0016740">
    <property type="term" value="F:transferase activity"/>
    <property type="evidence" value="ECO:0007669"/>
    <property type="project" value="UniProtKB-KW"/>
</dbReference>
<comment type="similarity">
    <text evidence="10 11">Belongs to the SGF11 family.</text>
</comment>
<evidence type="ECO:0000256" key="1">
    <source>
        <dbReference type="ARBA" id="ARBA00004123"/>
    </source>
</evidence>
<accession>A0A1X7R9F9</accession>
<keyword evidence="14" id="KW-1185">Reference proteome</keyword>
<dbReference type="Pfam" id="PF18519">
    <property type="entry name" value="Sgf11_N"/>
    <property type="match status" value="1"/>
</dbReference>
<evidence type="ECO:0000256" key="10">
    <source>
        <dbReference type="HAMAP-Rule" id="MF_03047"/>
    </source>
</evidence>
<dbReference type="InterPro" id="IPR013246">
    <property type="entry name" value="SAGA_su_Sgf11"/>
</dbReference>
<reference evidence="13 14" key="1">
    <citation type="submission" date="2017-04" db="EMBL/GenBank/DDBJ databases">
        <authorList>
            <person name="Afonso C.L."/>
            <person name="Miller P.J."/>
            <person name="Scott M.A."/>
            <person name="Spackman E."/>
            <person name="Goraichik I."/>
            <person name="Dimitrov K.M."/>
            <person name="Suarez D.L."/>
            <person name="Swayne D.E."/>
        </authorList>
    </citation>
    <scope>NUCLEOTIDE SEQUENCE [LARGE SCALE GENOMIC DNA]</scope>
</reference>
<sequence>MTDPVPETVETLSSGIYSNLITSIIQDIVARETAKQRLLNSRYPNLIPYVRDDTGQIDINGNPKTQESSKYFTCKNCGREISANRFAAHLERCLGRGGRR</sequence>
<comment type="subcellular location">
    <subcellularLocation>
        <location evidence="1 10 11">Nucleus</location>
    </subcellularLocation>
</comment>
<evidence type="ECO:0000256" key="11">
    <source>
        <dbReference type="RuleBase" id="RU261113"/>
    </source>
</evidence>
<dbReference type="GO" id="GO:0003713">
    <property type="term" value="F:transcription coactivator activity"/>
    <property type="evidence" value="ECO:0007669"/>
    <property type="project" value="UniProtKB-UniRule"/>
</dbReference>
<dbReference type="GO" id="GO:0008270">
    <property type="term" value="F:zinc ion binding"/>
    <property type="evidence" value="ECO:0007669"/>
    <property type="project" value="UniProtKB-UniRule"/>
</dbReference>
<keyword evidence="13" id="KW-0808">Transferase</keyword>
<evidence type="ECO:0000256" key="7">
    <source>
        <dbReference type="ARBA" id="ARBA00023159"/>
    </source>
</evidence>
<keyword evidence="2 10" id="KW-0479">Metal-binding</keyword>
<dbReference type="STRING" id="1789683.A0A1X7R9F9"/>